<dbReference type="KEGG" id="qsa:O6P43_021308"/>
<dbReference type="AlphaFoldDB" id="A0AAD7LML6"/>
<protein>
    <submittedName>
        <fullName evidence="1">Uncharacterized protein</fullName>
    </submittedName>
</protein>
<keyword evidence="2" id="KW-1185">Reference proteome</keyword>
<sequence>MRLRIWSSQKEEMAAAAVLLRKKDNQELEGMGGMGCHNLLCSSHMQNLSCHLQKHPQKPSNQNLTVITRLLL</sequence>
<proteinExistence type="predicted"/>
<comment type="caution">
    <text evidence="1">The sequence shown here is derived from an EMBL/GenBank/DDBJ whole genome shotgun (WGS) entry which is preliminary data.</text>
</comment>
<organism evidence="1 2">
    <name type="scientific">Quillaja saponaria</name>
    <name type="common">Soap bark tree</name>
    <dbReference type="NCBI Taxonomy" id="32244"/>
    <lineage>
        <taxon>Eukaryota</taxon>
        <taxon>Viridiplantae</taxon>
        <taxon>Streptophyta</taxon>
        <taxon>Embryophyta</taxon>
        <taxon>Tracheophyta</taxon>
        <taxon>Spermatophyta</taxon>
        <taxon>Magnoliopsida</taxon>
        <taxon>eudicotyledons</taxon>
        <taxon>Gunneridae</taxon>
        <taxon>Pentapetalae</taxon>
        <taxon>rosids</taxon>
        <taxon>fabids</taxon>
        <taxon>Fabales</taxon>
        <taxon>Quillajaceae</taxon>
        <taxon>Quillaja</taxon>
    </lineage>
</organism>
<dbReference type="Proteomes" id="UP001163823">
    <property type="component" value="Chromosome 8"/>
</dbReference>
<reference evidence="1" key="1">
    <citation type="journal article" date="2023" name="Science">
        <title>Elucidation of the pathway for biosynthesis of saponin adjuvants from the soapbark tree.</title>
        <authorList>
            <person name="Reed J."/>
            <person name="Orme A."/>
            <person name="El-Demerdash A."/>
            <person name="Owen C."/>
            <person name="Martin L.B.B."/>
            <person name="Misra R.C."/>
            <person name="Kikuchi S."/>
            <person name="Rejzek M."/>
            <person name="Martin A.C."/>
            <person name="Harkess A."/>
            <person name="Leebens-Mack J."/>
            <person name="Louveau T."/>
            <person name="Stephenson M.J."/>
            <person name="Osbourn A."/>
        </authorList>
    </citation>
    <scope>NUCLEOTIDE SEQUENCE</scope>
    <source>
        <strain evidence="1">S10</strain>
    </source>
</reference>
<name>A0AAD7LML6_QUISA</name>
<dbReference type="EMBL" id="JARAOO010000008">
    <property type="protein sequence ID" value="KAJ7960934.1"/>
    <property type="molecule type" value="Genomic_DNA"/>
</dbReference>
<gene>
    <name evidence="1" type="ORF">O6P43_021308</name>
</gene>
<evidence type="ECO:0000313" key="2">
    <source>
        <dbReference type="Proteomes" id="UP001163823"/>
    </source>
</evidence>
<accession>A0AAD7LML6</accession>
<evidence type="ECO:0000313" key="1">
    <source>
        <dbReference type="EMBL" id="KAJ7960934.1"/>
    </source>
</evidence>